<name>A0AC34QK90_9BILA</name>
<evidence type="ECO:0000313" key="1">
    <source>
        <dbReference type="Proteomes" id="UP000887576"/>
    </source>
</evidence>
<dbReference type="WBParaSite" id="JU765_v2.g17205.t1">
    <property type="protein sequence ID" value="JU765_v2.g17205.t1"/>
    <property type="gene ID" value="JU765_v2.g17205"/>
</dbReference>
<organism evidence="1 2">
    <name type="scientific">Panagrolaimus sp. JU765</name>
    <dbReference type="NCBI Taxonomy" id="591449"/>
    <lineage>
        <taxon>Eukaryota</taxon>
        <taxon>Metazoa</taxon>
        <taxon>Ecdysozoa</taxon>
        <taxon>Nematoda</taxon>
        <taxon>Chromadorea</taxon>
        <taxon>Rhabditida</taxon>
        <taxon>Tylenchina</taxon>
        <taxon>Panagrolaimomorpha</taxon>
        <taxon>Panagrolaimoidea</taxon>
        <taxon>Panagrolaimidae</taxon>
        <taxon>Panagrolaimus</taxon>
    </lineage>
</organism>
<protein>
    <submittedName>
        <fullName evidence="2">G-protein coupled receptors family 1 profile domain-containing protein</fullName>
    </submittedName>
</protein>
<evidence type="ECO:0000313" key="2">
    <source>
        <dbReference type="WBParaSite" id="JU765_v2.g17205.t1"/>
    </source>
</evidence>
<sequence length="432" mass="49623">MLQEYYSEWLFSESWCKLWLALDVLFSTASIYNLLAISFDRYMAVRQPLKYRLISSNKMTKITILMVWIISSLIAFPPLIYGKILQEKPTENPRICTPMTSNSIYILFSALVSFILPTIFMIILNISIFQTVQGSRNPKLLPLSTQSSNGLISVYQLPNTILRVHRGGRNNSNSGQTIKNSNDTPPLTKHKTKNINRSPSLYIHHRKKEIEIDFEVGIQRKKSVSTPTLDLLANIENQKRESLQTIKKHNCVVKQATINLSQTSDEFHTIEEPPRLDSKIQFGNEFCGKFQSHMIQKTVQQTIWYPMVLTIFLAGKSSKPCNEQQTTPANQSNRFLLRTELRVARTIGIVVGCFTICWLPFTVIYLLQAFETCPIDTCVPGWLFTTAFWLGYANSAVNPMIYAIFSRDFRTAFRKVLTGNFRNRYNLSQRSL</sequence>
<accession>A0AC34QK90</accession>
<reference evidence="2" key="1">
    <citation type="submission" date="2022-11" db="UniProtKB">
        <authorList>
            <consortium name="WormBaseParasite"/>
        </authorList>
    </citation>
    <scope>IDENTIFICATION</scope>
</reference>
<proteinExistence type="predicted"/>
<dbReference type="Proteomes" id="UP000887576">
    <property type="component" value="Unplaced"/>
</dbReference>